<evidence type="ECO:0000256" key="1">
    <source>
        <dbReference type="SAM" id="Phobius"/>
    </source>
</evidence>
<accession>A0ABQ6HJU5</accession>
<dbReference type="Proteomes" id="UP001157109">
    <property type="component" value="Unassembled WGS sequence"/>
</dbReference>
<dbReference type="Pfam" id="PF14017">
    <property type="entry name" value="DUF4233"/>
    <property type="match status" value="1"/>
</dbReference>
<keyword evidence="1" id="KW-1133">Transmembrane helix</keyword>
<dbReference type="EMBL" id="BSUJ01000001">
    <property type="protein sequence ID" value="GMA18718.1"/>
    <property type="molecule type" value="Genomic_DNA"/>
</dbReference>
<evidence type="ECO:0000313" key="2">
    <source>
        <dbReference type="EMBL" id="GMA18718.1"/>
    </source>
</evidence>
<keyword evidence="1" id="KW-0812">Transmembrane</keyword>
<feature type="transmembrane region" description="Helical" evidence="1">
    <location>
        <begin position="17"/>
        <end position="37"/>
    </location>
</feature>
<dbReference type="InterPro" id="IPR025327">
    <property type="entry name" value="DUF4233"/>
</dbReference>
<keyword evidence="1" id="KW-0472">Membrane</keyword>
<keyword evidence="3" id="KW-1185">Reference proteome</keyword>
<evidence type="ECO:0000313" key="3">
    <source>
        <dbReference type="Proteomes" id="UP001157109"/>
    </source>
</evidence>
<comment type="caution">
    <text evidence="2">The sequence shown here is derived from an EMBL/GenBank/DDBJ whole genome shotgun (WGS) entry which is preliminary data.</text>
</comment>
<name>A0ABQ6HJU5_9MICO</name>
<gene>
    <name evidence="2" type="ORF">GCM10025862_07390</name>
</gene>
<evidence type="ECO:0008006" key="4">
    <source>
        <dbReference type="Google" id="ProtNLM"/>
    </source>
</evidence>
<protein>
    <recommendedName>
        <fullName evidence="4">DUF4233 domain-containing protein</fullName>
    </recommendedName>
</protein>
<proteinExistence type="predicted"/>
<feature type="transmembrane region" description="Helical" evidence="1">
    <location>
        <begin position="49"/>
        <end position="67"/>
    </location>
</feature>
<organism evidence="2 3">
    <name type="scientific">Arsenicicoccus piscis</name>
    <dbReference type="NCBI Taxonomy" id="673954"/>
    <lineage>
        <taxon>Bacteria</taxon>
        <taxon>Bacillati</taxon>
        <taxon>Actinomycetota</taxon>
        <taxon>Actinomycetes</taxon>
        <taxon>Micrococcales</taxon>
        <taxon>Intrasporangiaceae</taxon>
        <taxon>Arsenicicoccus</taxon>
    </lineage>
</organism>
<feature type="transmembrane region" description="Helical" evidence="1">
    <location>
        <begin position="87"/>
        <end position="108"/>
    </location>
</feature>
<sequence length="134" mass="14635">MTPGLLVYGVPRRLTRIMLAAVVGSESIIILFAATLARGIAAAEGHQMAMTWLWLGIALAVLALVAAGTLRRPWGVTLGWVVQLLGLTYALVVPMMLWVVIIFGSLWLTAMFQGRRIDDLAERGDRRTEPPAPR</sequence>
<reference evidence="3" key="1">
    <citation type="journal article" date="2019" name="Int. J. Syst. Evol. Microbiol.">
        <title>The Global Catalogue of Microorganisms (GCM) 10K type strain sequencing project: providing services to taxonomists for standard genome sequencing and annotation.</title>
        <authorList>
            <consortium name="The Broad Institute Genomics Platform"/>
            <consortium name="The Broad Institute Genome Sequencing Center for Infectious Disease"/>
            <person name="Wu L."/>
            <person name="Ma J."/>
        </authorList>
    </citation>
    <scope>NUCLEOTIDE SEQUENCE [LARGE SCALE GENOMIC DNA]</scope>
    <source>
        <strain evidence="3">NBRC 105830</strain>
    </source>
</reference>
<dbReference type="RefSeq" id="WP_284283774.1">
    <property type="nucleotide sequence ID" value="NZ_BSUJ01000001.1"/>
</dbReference>